<comment type="caution">
    <text evidence="2">The sequence shown here is derived from an EMBL/GenBank/DDBJ whole genome shotgun (WGS) entry which is preliminary data.</text>
</comment>
<name>A0A7J7Y020_MYOMY</name>
<dbReference type="Proteomes" id="UP000527355">
    <property type="component" value="Unassembled WGS sequence"/>
</dbReference>
<feature type="transmembrane region" description="Helical" evidence="1">
    <location>
        <begin position="35"/>
        <end position="54"/>
    </location>
</feature>
<dbReference type="AlphaFoldDB" id="A0A7J7Y020"/>
<keyword evidence="1" id="KW-0812">Transmembrane</keyword>
<evidence type="ECO:0000256" key="1">
    <source>
        <dbReference type="SAM" id="Phobius"/>
    </source>
</evidence>
<keyword evidence="1" id="KW-1133">Transmembrane helix</keyword>
<proteinExistence type="predicted"/>
<organism evidence="2 3">
    <name type="scientific">Myotis myotis</name>
    <name type="common">Greater mouse-eared bat</name>
    <name type="synonym">Vespertilio myotis</name>
    <dbReference type="NCBI Taxonomy" id="51298"/>
    <lineage>
        <taxon>Eukaryota</taxon>
        <taxon>Metazoa</taxon>
        <taxon>Chordata</taxon>
        <taxon>Craniata</taxon>
        <taxon>Vertebrata</taxon>
        <taxon>Euteleostomi</taxon>
        <taxon>Mammalia</taxon>
        <taxon>Eutheria</taxon>
        <taxon>Laurasiatheria</taxon>
        <taxon>Chiroptera</taxon>
        <taxon>Yangochiroptera</taxon>
        <taxon>Vespertilionidae</taxon>
        <taxon>Myotis</taxon>
    </lineage>
</organism>
<protein>
    <submittedName>
        <fullName evidence="2">Uncharacterized protein</fullName>
    </submittedName>
</protein>
<gene>
    <name evidence="2" type="ORF">mMyoMyo1_011525</name>
</gene>
<sequence>MVCDSPLWEAGLPLLLDTVVAGKKHLHSICFKVPGVYGILFLICLLPFLVLCVITRTTSLRKVVPPGGDFSLELGINRTREGNKSIKPPSVTEIPCTTYEELGLRLLAINLGLVGPTSPGVCPPGKAPKPIPLKTH</sequence>
<accession>A0A7J7Y020</accession>
<reference evidence="2 3" key="1">
    <citation type="journal article" date="2020" name="Nature">
        <title>Six reference-quality genomes reveal evolution of bat adaptations.</title>
        <authorList>
            <person name="Jebb D."/>
            <person name="Huang Z."/>
            <person name="Pippel M."/>
            <person name="Hughes G.M."/>
            <person name="Lavrichenko K."/>
            <person name="Devanna P."/>
            <person name="Winkler S."/>
            <person name="Jermiin L.S."/>
            <person name="Skirmuntt E.C."/>
            <person name="Katzourakis A."/>
            <person name="Burkitt-Gray L."/>
            <person name="Ray D.A."/>
            <person name="Sullivan K.A.M."/>
            <person name="Roscito J.G."/>
            <person name="Kirilenko B.M."/>
            <person name="Davalos L.M."/>
            <person name="Corthals A.P."/>
            <person name="Power M.L."/>
            <person name="Jones G."/>
            <person name="Ransome R.D."/>
            <person name="Dechmann D.K.N."/>
            <person name="Locatelli A.G."/>
            <person name="Puechmaille S.J."/>
            <person name="Fedrigo O."/>
            <person name="Jarvis E.D."/>
            <person name="Hiller M."/>
            <person name="Vernes S.C."/>
            <person name="Myers E.W."/>
            <person name="Teeling E.C."/>
        </authorList>
    </citation>
    <scope>NUCLEOTIDE SEQUENCE [LARGE SCALE GENOMIC DNA]</scope>
    <source>
        <strain evidence="2">MMyoMyo1</strain>
        <tissue evidence="2">Flight muscle</tissue>
    </source>
</reference>
<dbReference type="EMBL" id="JABWUV010000005">
    <property type="protein sequence ID" value="KAF6355363.1"/>
    <property type="molecule type" value="Genomic_DNA"/>
</dbReference>
<evidence type="ECO:0000313" key="2">
    <source>
        <dbReference type="EMBL" id="KAF6355363.1"/>
    </source>
</evidence>
<evidence type="ECO:0000313" key="3">
    <source>
        <dbReference type="Proteomes" id="UP000527355"/>
    </source>
</evidence>
<keyword evidence="1" id="KW-0472">Membrane</keyword>
<keyword evidence="3" id="KW-1185">Reference proteome</keyword>